<dbReference type="AlphaFoldDB" id="A0A8T9Q7T8"/>
<dbReference type="Pfam" id="PF17164">
    <property type="entry name" value="DUF5122"/>
    <property type="match status" value="4"/>
</dbReference>
<dbReference type="KEGG" id="hcu:MUN79_06845"/>
<dbReference type="InterPro" id="IPR013431">
    <property type="entry name" value="Delta_60_rpt"/>
</dbReference>
<name>A0A8T9Q7T8_9BACT</name>
<reference evidence="1" key="1">
    <citation type="submission" date="2022-04" db="EMBL/GenBank/DDBJ databases">
        <title>Hymenobacter sp. isolated from the air.</title>
        <authorList>
            <person name="Won M."/>
            <person name="Lee C.-M."/>
            <person name="Woen H.-Y."/>
            <person name="Kwon S.-W."/>
        </authorList>
    </citation>
    <scope>NUCLEOTIDE SEQUENCE</scope>
    <source>
        <strain evidence="1">5116S-3</strain>
    </source>
</reference>
<dbReference type="Gene3D" id="2.80.10.50">
    <property type="match status" value="3"/>
</dbReference>
<gene>
    <name evidence="1" type="ORF">MUN79_06845</name>
</gene>
<dbReference type="EMBL" id="CP095046">
    <property type="protein sequence ID" value="UOQ73636.1"/>
    <property type="molecule type" value="Genomic_DNA"/>
</dbReference>
<proteinExistence type="predicted"/>
<organism evidence="1 2">
    <name type="scientific">Hymenobacter cellulosilyticus</name>
    <dbReference type="NCBI Taxonomy" id="2932248"/>
    <lineage>
        <taxon>Bacteria</taxon>
        <taxon>Pseudomonadati</taxon>
        <taxon>Bacteroidota</taxon>
        <taxon>Cytophagia</taxon>
        <taxon>Cytophagales</taxon>
        <taxon>Hymenobacteraceae</taxon>
        <taxon>Hymenobacter</taxon>
    </lineage>
</organism>
<sequence>MFTDFNGTGRKALVRLQTTGALDTSYNPNVDTTPRPYVALLAVDPLTNQAVVNGQLGELTRLNQDGTIDNSFQTAATSYCIGLTGANNRRLIVDRLRRVWYGRGCVTAGSTEYLVRYLSNGNVDPQFSAAGASNGTVNVLFQQADGLIVAGGNFNQFLGVANAPLVRFTDQNFVQVDATFRPTLDAVGSVLRTVRQADGKLVIGGVFREVNGQPAANLARLNADGTLDAAFTVPAVNGPVQSLALQADGKIVLAGDFSTVAGVSSPSIARLLPNGTYDPGFTSNVVSNRAVTALAIQPDGAILLGGNSALTIGGVVPSCTACCPTGRPTQPTARTTVPAPPGPCATLPCCPMAAIMCVGSSLG</sequence>
<protein>
    <submittedName>
        <fullName evidence="1">Delta-60 repeat domain-containing protein</fullName>
    </submittedName>
</protein>
<dbReference type="RefSeq" id="WP_244676987.1">
    <property type="nucleotide sequence ID" value="NZ_CP095046.1"/>
</dbReference>
<keyword evidence="2" id="KW-1185">Reference proteome</keyword>
<dbReference type="Proteomes" id="UP000831796">
    <property type="component" value="Chromosome"/>
</dbReference>
<dbReference type="NCBIfam" id="TIGR02608">
    <property type="entry name" value="delta_60_rpt"/>
    <property type="match status" value="2"/>
</dbReference>
<evidence type="ECO:0000313" key="2">
    <source>
        <dbReference type="Proteomes" id="UP000831796"/>
    </source>
</evidence>
<accession>A0A8T9Q7T8</accession>
<evidence type="ECO:0000313" key="1">
    <source>
        <dbReference type="EMBL" id="UOQ73636.1"/>
    </source>
</evidence>